<organism evidence="2 3">
    <name type="scientific">Solanum tuberosum</name>
    <name type="common">Potato</name>
    <dbReference type="NCBI Taxonomy" id="4113"/>
    <lineage>
        <taxon>Eukaryota</taxon>
        <taxon>Viridiplantae</taxon>
        <taxon>Streptophyta</taxon>
        <taxon>Embryophyta</taxon>
        <taxon>Tracheophyta</taxon>
        <taxon>Spermatophyta</taxon>
        <taxon>Magnoliopsida</taxon>
        <taxon>eudicotyledons</taxon>
        <taxon>Gunneridae</taxon>
        <taxon>Pentapetalae</taxon>
        <taxon>asterids</taxon>
        <taxon>lamiids</taxon>
        <taxon>Solanales</taxon>
        <taxon>Solanaceae</taxon>
        <taxon>Solanoideae</taxon>
        <taxon>Solaneae</taxon>
        <taxon>Solanum</taxon>
    </lineage>
</organism>
<sequence>MRPSSCRNFQPVDRPWLDKQNGRDQGHTRLQNKEVVGASSSIHAVEYVLRLSEYGFNISPIQLVASMRNIKEARFSEPMTKDLGTQTWDANSMEHTDIKRGIIGISKRRCLLEMAILLRNNYLREFLSNRAKVAGSGFHPLSRIPHCCPPWESGPCLSPSLCISSPHRRWFSHARCHEMSTTGRRKNETHNQVSLTHLDI</sequence>
<keyword evidence="3" id="KW-1185">Reference proteome</keyword>
<evidence type="ECO:0000313" key="3">
    <source>
        <dbReference type="Proteomes" id="UP000826656"/>
    </source>
</evidence>
<evidence type="ECO:0000313" key="2">
    <source>
        <dbReference type="EMBL" id="KAH0738397.1"/>
    </source>
</evidence>
<gene>
    <name evidence="2" type="ORF">KY290_037102</name>
</gene>
<protein>
    <submittedName>
        <fullName evidence="2">Uncharacterized protein</fullName>
    </submittedName>
</protein>
<proteinExistence type="predicted"/>
<feature type="region of interest" description="Disordered" evidence="1">
    <location>
        <begin position="1"/>
        <end position="26"/>
    </location>
</feature>
<evidence type="ECO:0000256" key="1">
    <source>
        <dbReference type="SAM" id="MobiDB-lite"/>
    </source>
</evidence>
<feature type="region of interest" description="Disordered" evidence="1">
    <location>
        <begin position="181"/>
        <end position="200"/>
    </location>
</feature>
<feature type="compositionally biased region" description="Polar residues" evidence="1">
    <location>
        <begin position="190"/>
        <end position="200"/>
    </location>
</feature>
<name>A0ABQ7TUJ3_SOLTU</name>
<feature type="compositionally biased region" description="Basic and acidic residues" evidence="1">
    <location>
        <begin position="15"/>
        <end position="26"/>
    </location>
</feature>
<reference evidence="2 3" key="1">
    <citation type="journal article" date="2021" name="bioRxiv">
        <title>Chromosome-scale and haplotype-resolved genome assembly of a tetraploid potato cultivar.</title>
        <authorList>
            <person name="Sun H."/>
            <person name="Jiao W.-B."/>
            <person name="Krause K."/>
            <person name="Campoy J.A."/>
            <person name="Goel M."/>
            <person name="Folz-Donahue K."/>
            <person name="Kukat C."/>
            <person name="Huettel B."/>
            <person name="Schneeberger K."/>
        </authorList>
    </citation>
    <scope>NUCLEOTIDE SEQUENCE [LARGE SCALE GENOMIC DNA]</scope>
    <source>
        <strain evidence="2">SolTubOtavaFocal</strain>
        <tissue evidence="2">Leaves</tissue>
    </source>
</reference>
<accession>A0ABQ7TUJ3</accession>
<dbReference type="EMBL" id="JAIVGD010000028">
    <property type="protein sequence ID" value="KAH0738397.1"/>
    <property type="molecule type" value="Genomic_DNA"/>
</dbReference>
<dbReference type="Proteomes" id="UP000826656">
    <property type="component" value="Unassembled WGS sequence"/>
</dbReference>
<comment type="caution">
    <text evidence="2">The sequence shown here is derived from an EMBL/GenBank/DDBJ whole genome shotgun (WGS) entry which is preliminary data.</text>
</comment>